<dbReference type="AlphaFoldDB" id="A0A5D0NQF6"/>
<evidence type="ECO:0000313" key="3">
    <source>
        <dbReference type="Proteomes" id="UP000323380"/>
    </source>
</evidence>
<reference evidence="2 3" key="1">
    <citation type="submission" date="2019-08" db="EMBL/GenBank/DDBJ databases">
        <title>Actinomadura sp. nov. CYP1-5 isolated from mountain soil.</title>
        <authorList>
            <person name="Songsumanus A."/>
            <person name="Kuncharoen N."/>
            <person name="Kudo T."/>
            <person name="Yuki M."/>
            <person name="Igarashi Y."/>
            <person name="Tanasupawat S."/>
        </authorList>
    </citation>
    <scope>NUCLEOTIDE SEQUENCE [LARGE SCALE GENOMIC DNA]</scope>
    <source>
        <strain evidence="2 3">JCM 14158</strain>
    </source>
</reference>
<evidence type="ECO:0000313" key="2">
    <source>
        <dbReference type="EMBL" id="TYB46726.1"/>
    </source>
</evidence>
<evidence type="ECO:0000259" key="1">
    <source>
        <dbReference type="Pfam" id="PF04149"/>
    </source>
</evidence>
<name>A0A5D0NQF6_9ACTN</name>
<accession>A0A5D0NQF6</accession>
<organism evidence="2 3">
    <name type="scientific">Actinomadura chibensis</name>
    <dbReference type="NCBI Taxonomy" id="392828"/>
    <lineage>
        <taxon>Bacteria</taxon>
        <taxon>Bacillati</taxon>
        <taxon>Actinomycetota</taxon>
        <taxon>Actinomycetes</taxon>
        <taxon>Streptosporangiales</taxon>
        <taxon>Thermomonosporaceae</taxon>
        <taxon>Actinomadura</taxon>
    </lineage>
</organism>
<dbReference type="Proteomes" id="UP000323380">
    <property type="component" value="Unassembled WGS sequence"/>
</dbReference>
<comment type="caution">
    <text evidence="2">The sequence shown here is derived from an EMBL/GenBank/DDBJ whole genome shotgun (WGS) entry which is preliminary data.</text>
</comment>
<dbReference type="InterPro" id="IPR007278">
    <property type="entry name" value="DUF397"/>
</dbReference>
<dbReference type="Pfam" id="PF04149">
    <property type="entry name" value="DUF397"/>
    <property type="match status" value="1"/>
</dbReference>
<protein>
    <submittedName>
        <fullName evidence="2">DUF397 domain-containing protein</fullName>
    </submittedName>
</protein>
<sequence length="85" mass="9499">MAVSKAEKHETLPPQERTTIPWHISTYSPDNGGSCVEAGPLTDGTDRVAVRHSHRPDAELILYTRAEWEAFLAGVRNGEFDFFTN</sequence>
<gene>
    <name evidence="2" type="ORF">FXF69_16120</name>
</gene>
<dbReference type="EMBL" id="VSFG01000002">
    <property type="protein sequence ID" value="TYB46726.1"/>
    <property type="molecule type" value="Genomic_DNA"/>
</dbReference>
<feature type="domain" description="DUF397" evidence="1">
    <location>
        <begin position="22"/>
        <end position="76"/>
    </location>
</feature>
<keyword evidence="3" id="KW-1185">Reference proteome</keyword>
<dbReference type="STRING" id="1220554.GCA_001552135_03091"/>
<proteinExistence type="predicted"/>